<protein>
    <recommendedName>
        <fullName evidence="7">CBS domain-containing protein</fullName>
    </recommendedName>
</protein>
<name>A0A329YJI1_RHITR</name>
<evidence type="ECO:0000313" key="6">
    <source>
        <dbReference type="Proteomes" id="UP000251205"/>
    </source>
</evidence>
<dbReference type="InterPro" id="IPR007055">
    <property type="entry name" value="BON_dom"/>
</dbReference>
<dbReference type="PIRSF" id="PIRSF036990">
    <property type="entry name" value="UCP036990_CBS_BON"/>
    <property type="match status" value="1"/>
</dbReference>
<dbReference type="Gene3D" id="3.10.580.10">
    <property type="entry name" value="CBS-domain"/>
    <property type="match status" value="1"/>
</dbReference>
<feature type="domain" description="CBS" evidence="4">
    <location>
        <begin position="7"/>
        <end position="63"/>
    </location>
</feature>
<evidence type="ECO:0000313" key="5">
    <source>
        <dbReference type="EMBL" id="RAX43218.1"/>
    </source>
</evidence>
<dbReference type="PANTHER" id="PTHR48108">
    <property type="entry name" value="CBS DOMAIN-CONTAINING PROTEIN CBSX2, CHLOROPLASTIC"/>
    <property type="match status" value="1"/>
</dbReference>
<feature type="domain" description="CBS" evidence="4">
    <location>
        <begin position="92"/>
        <end position="147"/>
    </location>
</feature>
<evidence type="ECO:0000256" key="2">
    <source>
        <dbReference type="PROSITE-ProRule" id="PRU00703"/>
    </source>
</evidence>
<dbReference type="Gene3D" id="3.30.1340.30">
    <property type="match status" value="1"/>
</dbReference>
<feature type="domain" description="BON" evidence="3">
    <location>
        <begin position="152"/>
        <end position="220"/>
    </location>
</feature>
<dbReference type="AlphaFoldDB" id="A0A329YJI1"/>
<keyword evidence="2" id="KW-0129">CBS domain</keyword>
<proteinExistence type="predicted"/>
<dbReference type="InterPro" id="IPR051462">
    <property type="entry name" value="CBS_domain-containing"/>
</dbReference>
<dbReference type="SUPFAM" id="SSF54631">
    <property type="entry name" value="CBS-domain pair"/>
    <property type="match status" value="1"/>
</dbReference>
<dbReference type="PROSITE" id="PS51371">
    <property type="entry name" value="CBS"/>
    <property type="match status" value="2"/>
</dbReference>
<accession>A0A329YJI1</accession>
<dbReference type="EMBL" id="QMKK01000017">
    <property type="protein sequence ID" value="RAX43218.1"/>
    <property type="molecule type" value="Genomic_DNA"/>
</dbReference>
<organism evidence="5 6">
    <name type="scientific">Rhizobium tropici</name>
    <dbReference type="NCBI Taxonomy" id="398"/>
    <lineage>
        <taxon>Bacteria</taxon>
        <taxon>Pseudomonadati</taxon>
        <taxon>Pseudomonadota</taxon>
        <taxon>Alphaproteobacteria</taxon>
        <taxon>Hyphomicrobiales</taxon>
        <taxon>Rhizobiaceae</taxon>
        <taxon>Rhizobium/Agrobacterium group</taxon>
        <taxon>Rhizobium</taxon>
    </lineage>
</organism>
<evidence type="ECO:0000259" key="3">
    <source>
        <dbReference type="PROSITE" id="PS50914"/>
    </source>
</evidence>
<evidence type="ECO:0000259" key="4">
    <source>
        <dbReference type="PROSITE" id="PS51371"/>
    </source>
</evidence>
<dbReference type="InterPro" id="IPR046342">
    <property type="entry name" value="CBS_dom_sf"/>
</dbReference>
<comment type="caution">
    <text evidence="5">The sequence shown here is derived from an EMBL/GenBank/DDBJ whole genome shotgun (WGS) entry which is preliminary data.</text>
</comment>
<dbReference type="PROSITE" id="PS50914">
    <property type="entry name" value="BON"/>
    <property type="match status" value="1"/>
</dbReference>
<evidence type="ECO:0000256" key="1">
    <source>
        <dbReference type="ARBA" id="ARBA00022737"/>
    </source>
</evidence>
<keyword evidence="1" id="KW-0677">Repeat</keyword>
<evidence type="ECO:0008006" key="7">
    <source>
        <dbReference type="Google" id="ProtNLM"/>
    </source>
</evidence>
<dbReference type="Pfam" id="PF00571">
    <property type="entry name" value="CBS"/>
    <property type="match status" value="2"/>
</dbReference>
<dbReference type="CDD" id="cd04586">
    <property type="entry name" value="CBS_pair_BON_assoc"/>
    <property type="match status" value="1"/>
</dbReference>
<dbReference type="InterPro" id="IPR000644">
    <property type="entry name" value="CBS_dom"/>
</dbReference>
<reference evidence="5 6" key="1">
    <citation type="submission" date="2018-06" db="EMBL/GenBank/DDBJ databases">
        <title>Whole Genome Sequence of an efficient microsymbiont, Rhizobium tropici.</title>
        <authorList>
            <person name="Srinivasan R."/>
            <person name="Singh H.V."/>
            <person name="Srivastava R."/>
            <person name="Kumari B."/>
            <person name="Radhakrishna A."/>
        </authorList>
    </citation>
    <scope>NUCLEOTIDE SEQUENCE [LARGE SCALE GENOMIC DNA]</scope>
    <source>
        <strain evidence="5 6">IGFRI Rhizo-19</strain>
    </source>
</reference>
<dbReference type="RefSeq" id="WP_112340154.1">
    <property type="nucleotide sequence ID" value="NZ_QMKK01000017.1"/>
</dbReference>
<dbReference type="InterPro" id="IPR017080">
    <property type="entry name" value="UCP036990_CBS_BON"/>
</dbReference>
<dbReference type="OrthoDB" id="9783590at2"/>
<dbReference type="Proteomes" id="UP000251205">
    <property type="component" value="Unassembled WGS sequence"/>
</dbReference>
<sequence length="234" mass="25702">MQAKDIMTRNVITTTPTMSVRNAALLLRANDISGLPVIGDNGEVCGILTEGDLLRRVGDNWASWAKDKFEQDDRHGLNTYIQIYGWSVGEAMHREVISVTPETDVGRIGNLMLSHRIKRVPVISNRRLVGIVSRCDLINLVIDAPDRHVAKGDDAMRLAIKTRLAADLGIASNKVDVIVKDGQVQVKGILESNIQQKAIRTLVEGIRGINGYIDRTTLLPSDAISVSTRRDSGQ</sequence>
<dbReference type="PANTHER" id="PTHR48108:SF26">
    <property type="entry name" value="CBS DOMAIN-CONTAINING PROTEIN DDB_G0289609"/>
    <property type="match status" value="1"/>
</dbReference>
<dbReference type="SMART" id="SM00116">
    <property type="entry name" value="CBS"/>
    <property type="match status" value="2"/>
</dbReference>
<gene>
    <name evidence="5" type="ORF">DQ393_02065</name>
</gene>